<evidence type="ECO:0000313" key="4">
    <source>
        <dbReference type="Proteomes" id="UP001277761"/>
    </source>
</evidence>
<reference evidence="3 4" key="1">
    <citation type="submission" date="2023-11" db="EMBL/GenBank/DDBJ databases">
        <authorList>
            <person name="Xu M."/>
            <person name="Jiang T."/>
        </authorList>
    </citation>
    <scope>NUCLEOTIDE SEQUENCE [LARGE SCALE GENOMIC DNA]</scope>
    <source>
        <strain evidence="3 4">SD</strain>
    </source>
</reference>
<accession>A0ABU4VMZ4</accession>
<feature type="signal peptide" evidence="2">
    <location>
        <begin position="1"/>
        <end position="24"/>
    </location>
</feature>
<evidence type="ECO:0000256" key="1">
    <source>
        <dbReference type="SAM" id="MobiDB-lite"/>
    </source>
</evidence>
<evidence type="ECO:0000313" key="3">
    <source>
        <dbReference type="EMBL" id="MDX8152150.1"/>
    </source>
</evidence>
<evidence type="ECO:0008006" key="5">
    <source>
        <dbReference type="Google" id="ProtNLM"/>
    </source>
</evidence>
<comment type="caution">
    <text evidence="3">The sequence shown here is derived from an EMBL/GenBank/DDBJ whole genome shotgun (WGS) entry which is preliminary data.</text>
</comment>
<sequence>MTSTRTITAISAAALLALPSAALAHGKGKDDRPTTRPVAVSGAVTAVDAQAKTVQIAVHGRDRGARSAPRTITVSLGDAKLTVPDTDGDGTPNEIEDLRTGDRVVAFGTLARTGDATTLTAAALRSVTPKRATRTLTFQGSVSAVDASAKTLTLTVARGNRAAKPFVRQSVAFTLADAKVKVADRDGDGKRNELDDLRAGDRALVSVRVARDAAATQPFAARKVVVLGARKAPQPKRKGDDRGKRHAKGHR</sequence>
<protein>
    <recommendedName>
        <fullName evidence="5">DUF5666 domain-containing protein</fullName>
    </recommendedName>
</protein>
<feature type="chain" id="PRO_5045804560" description="DUF5666 domain-containing protein" evidence="2">
    <location>
        <begin position="25"/>
        <end position="251"/>
    </location>
</feature>
<name>A0ABU4VMZ4_9ACTN</name>
<proteinExistence type="predicted"/>
<organism evidence="3 4">
    <name type="scientific">Patulibacter brassicae</name>
    <dbReference type="NCBI Taxonomy" id="1705717"/>
    <lineage>
        <taxon>Bacteria</taxon>
        <taxon>Bacillati</taxon>
        <taxon>Actinomycetota</taxon>
        <taxon>Thermoleophilia</taxon>
        <taxon>Solirubrobacterales</taxon>
        <taxon>Patulibacteraceae</taxon>
        <taxon>Patulibacter</taxon>
    </lineage>
</organism>
<keyword evidence="4" id="KW-1185">Reference proteome</keyword>
<dbReference type="EMBL" id="JAXAVX010000004">
    <property type="protein sequence ID" value="MDX8152150.1"/>
    <property type="molecule type" value="Genomic_DNA"/>
</dbReference>
<evidence type="ECO:0000256" key="2">
    <source>
        <dbReference type="SAM" id="SignalP"/>
    </source>
</evidence>
<gene>
    <name evidence="3" type="ORF">SK069_11135</name>
</gene>
<dbReference type="Proteomes" id="UP001277761">
    <property type="component" value="Unassembled WGS sequence"/>
</dbReference>
<feature type="region of interest" description="Disordered" evidence="1">
    <location>
        <begin position="227"/>
        <end position="251"/>
    </location>
</feature>
<dbReference type="RefSeq" id="WP_319954305.1">
    <property type="nucleotide sequence ID" value="NZ_JAXAVX010000004.1"/>
</dbReference>
<keyword evidence="2" id="KW-0732">Signal</keyword>